<protein>
    <submittedName>
        <fullName evidence="1">Uncharacterized protein</fullName>
    </submittedName>
</protein>
<dbReference type="EMBL" id="CM004483">
    <property type="protein sequence ID" value="OCT61491.1"/>
    <property type="molecule type" value="Genomic_DNA"/>
</dbReference>
<reference evidence="2" key="1">
    <citation type="journal article" date="2016" name="Nature">
        <title>Genome evolution in the allotetraploid frog Xenopus laevis.</title>
        <authorList>
            <person name="Session A.M."/>
            <person name="Uno Y."/>
            <person name="Kwon T."/>
            <person name="Chapman J.A."/>
            <person name="Toyoda A."/>
            <person name="Takahashi S."/>
            <person name="Fukui A."/>
            <person name="Hikosaka A."/>
            <person name="Suzuki A."/>
            <person name="Kondo M."/>
            <person name="van Heeringen S.J."/>
            <person name="Quigley I."/>
            <person name="Heinz S."/>
            <person name="Ogino H."/>
            <person name="Ochi H."/>
            <person name="Hellsten U."/>
            <person name="Lyons J.B."/>
            <person name="Simakov O."/>
            <person name="Putnam N."/>
            <person name="Stites J."/>
            <person name="Kuroki Y."/>
            <person name="Tanaka T."/>
            <person name="Michiue T."/>
            <person name="Watanabe M."/>
            <person name="Bogdanovic O."/>
            <person name="Lister R."/>
            <person name="Georgiou G."/>
            <person name="Paranjpe S.S."/>
            <person name="van Kruijsbergen I."/>
            <person name="Shu S."/>
            <person name="Carlson J."/>
            <person name="Kinoshita T."/>
            <person name="Ohta Y."/>
            <person name="Mawaribuchi S."/>
            <person name="Jenkins J."/>
            <person name="Grimwood J."/>
            <person name="Schmutz J."/>
            <person name="Mitros T."/>
            <person name="Mozaffari S.V."/>
            <person name="Suzuki Y."/>
            <person name="Haramoto Y."/>
            <person name="Yamamoto T.S."/>
            <person name="Takagi C."/>
            <person name="Heald R."/>
            <person name="Miller K."/>
            <person name="Haudenschild C."/>
            <person name="Kitzman J."/>
            <person name="Nakayama T."/>
            <person name="Izutsu Y."/>
            <person name="Robert J."/>
            <person name="Fortriede J."/>
            <person name="Burns K."/>
            <person name="Lotay V."/>
            <person name="Karimi K."/>
            <person name="Yasuoka Y."/>
            <person name="Dichmann D.S."/>
            <person name="Flajnik M.F."/>
            <person name="Houston D.W."/>
            <person name="Shendure J."/>
            <person name="DuPasquier L."/>
            <person name="Vize P.D."/>
            <person name="Zorn A.M."/>
            <person name="Ito M."/>
            <person name="Marcotte E.M."/>
            <person name="Wallingford J.B."/>
            <person name="Ito Y."/>
            <person name="Asashima M."/>
            <person name="Ueno N."/>
            <person name="Matsuda Y."/>
            <person name="Veenstra G.J."/>
            <person name="Fujiyama A."/>
            <person name="Harland R.M."/>
            <person name="Taira M."/>
            <person name="Rokhsar D.S."/>
        </authorList>
    </citation>
    <scope>NUCLEOTIDE SEQUENCE [LARGE SCALE GENOMIC DNA]</scope>
    <source>
        <strain evidence="2">J</strain>
    </source>
</reference>
<name>A0A974BVI7_XENLA</name>
<sequence>MLNLLPEVVELKTPLPSGMPTFVIQQHLEGHKVKKTGLYRFLLTAMYNCRTAVKNIKHFKERQDIR</sequence>
<proteinExistence type="predicted"/>
<gene>
    <name evidence="1" type="ORF">XELAEV_18047518mg</name>
</gene>
<dbReference type="Proteomes" id="UP000694892">
    <property type="component" value="Chromosome 9_10S"/>
</dbReference>
<evidence type="ECO:0000313" key="2">
    <source>
        <dbReference type="Proteomes" id="UP000694892"/>
    </source>
</evidence>
<accession>A0A974BVI7</accession>
<organism evidence="1 2">
    <name type="scientific">Xenopus laevis</name>
    <name type="common">African clawed frog</name>
    <dbReference type="NCBI Taxonomy" id="8355"/>
    <lineage>
        <taxon>Eukaryota</taxon>
        <taxon>Metazoa</taxon>
        <taxon>Chordata</taxon>
        <taxon>Craniata</taxon>
        <taxon>Vertebrata</taxon>
        <taxon>Euteleostomi</taxon>
        <taxon>Amphibia</taxon>
        <taxon>Batrachia</taxon>
        <taxon>Anura</taxon>
        <taxon>Pipoidea</taxon>
        <taxon>Pipidae</taxon>
        <taxon>Xenopodinae</taxon>
        <taxon>Xenopus</taxon>
        <taxon>Xenopus</taxon>
    </lineage>
</organism>
<dbReference type="AlphaFoldDB" id="A0A974BVI7"/>
<evidence type="ECO:0000313" key="1">
    <source>
        <dbReference type="EMBL" id="OCT61491.1"/>
    </source>
</evidence>